<reference evidence="1 2" key="1">
    <citation type="submission" date="2018-06" db="EMBL/GenBank/DDBJ databases">
        <title>Comparative genomics reveals the genomic features of Rhizophagus irregularis, R. cerebriforme, R. diaphanum and Gigaspora rosea, and their symbiotic lifestyle signature.</title>
        <authorList>
            <person name="Morin E."/>
            <person name="San Clemente H."/>
            <person name="Chen E.C.H."/>
            <person name="De La Providencia I."/>
            <person name="Hainaut M."/>
            <person name="Kuo A."/>
            <person name="Kohler A."/>
            <person name="Murat C."/>
            <person name="Tang N."/>
            <person name="Roy S."/>
            <person name="Loubradou J."/>
            <person name="Henrissat B."/>
            <person name="Grigoriev I.V."/>
            <person name="Corradi N."/>
            <person name="Roux C."/>
            <person name="Martin F.M."/>
        </authorList>
    </citation>
    <scope>NUCLEOTIDE SEQUENCE [LARGE SCALE GENOMIC DNA]</scope>
    <source>
        <strain evidence="1 2">DAOM 227022</strain>
    </source>
</reference>
<dbReference type="Proteomes" id="UP000265703">
    <property type="component" value="Unassembled WGS sequence"/>
</dbReference>
<dbReference type="OrthoDB" id="10424774at2759"/>
<proteinExistence type="predicted"/>
<dbReference type="EMBL" id="QKYT01000325">
    <property type="protein sequence ID" value="RIA87136.1"/>
    <property type="molecule type" value="Genomic_DNA"/>
</dbReference>
<comment type="caution">
    <text evidence="1">The sequence shown here is derived from an EMBL/GenBank/DDBJ whole genome shotgun (WGS) entry which is preliminary data.</text>
</comment>
<evidence type="ECO:0000313" key="2">
    <source>
        <dbReference type="Proteomes" id="UP000265703"/>
    </source>
</evidence>
<protein>
    <submittedName>
        <fullName evidence="1">Uncharacterized protein</fullName>
    </submittedName>
</protein>
<gene>
    <name evidence="1" type="ORF">C1645_828243</name>
</gene>
<organism evidence="1 2">
    <name type="scientific">Glomus cerebriforme</name>
    <dbReference type="NCBI Taxonomy" id="658196"/>
    <lineage>
        <taxon>Eukaryota</taxon>
        <taxon>Fungi</taxon>
        <taxon>Fungi incertae sedis</taxon>
        <taxon>Mucoromycota</taxon>
        <taxon>Glomeromycotina</taxon>
        <taxon>Glomeromycetes</taxon>
        <taxon>Glomerales</taxon>
        <taxon>Glomeraceae</taxon>
        <taxon>Glomus</taxon>
    </lineage>
</organism>
<keyword evidence="2" id="KW-1185">Reference proteome</keyword>
<dbReference type="AlphaFoldDB" id="A0A397SR96"/>
<evidence type="ECO:0000313" key="1">
    <source>
        <dbReference type="EMBL" id="RIA87136.1"/>
    </source>
</evidence>
<accession>A0A397SR96</accession>
<name>A0A397SR96_9GLOM</name>
<sequence length="88" mass="10442">MTGIHINRSRPNKCIDIILDKDYNKIVPKLVNNHPGFDIEYLRGYVINYNSYYANQFEKVLELKPEDLMKNHWVAHASKIKPRISHVY</sequence>